<organism evidence="7 8">
    <name type="scientific">Actinomycetospora corticicola</name>
    <dbReference type="NCBI Taxonomy" id="663602"/>
    <lineage>
        <taxon>Bacteria</taxon>
        <taxon>Bacillati</taxon>
        <taxon>Actinomycetota</taxon>
        <taxon>Actinomycetes</taxon>
        <taxon>Pseudonocardiales</taxon>
        <taxon>Pseudonocardiaceae</taxon>
        <taxon>Actinomycetospora</taxon>
    </lineage>
</organism>
<evidence type="ECO:0000313" key="7">
    <source>
        <dbReference type="EMBL" id="NYD36062.1"/>
    </source>
</evidence>
<dbReference type="InterPro" id="IPR012334">
    <property type="entry name" value="Pectin_lyas_fold"/>
</dbReference>
<dbReference type="InterPro" id="IPR000743">
    <property type="entry name" value="Glyco_hydro_28"/>
</dbReference>
<evidence type="ECO:0000256" key="4">
    <source>
        <dbReference type="RuleBase" id="RU361169"/>
    </source>
</evidence>
<evidence type="ECO:0000259" key="6">
    <source>
        <dbReference type="Pfam" id="PF12708"/>
    </source>
</evidence>
<dbReference type="InterPro" id="IPR051801">
    <property type="entry name" value="GH28_Enzymes"/>
</dbReference>
<dbReference type="Proteomes" id="UP000535890">
    <property type="component" value="Unassembled WGS sequence"/>
</dbReference>
<gene>
    <name evidence="7" type="ORF">BJ983_002164</name>
</gene>
<dbReference type="Pfam" id="PF00295">
    <property type="entry name" value="Glyco_hydro_28"/>
    <property type="match status" value="1"/>
</dbReference>
<dbReference type="PANTHER" id="PTHR31339:SF9">
    <property type="entry name" value="PLASMIN AND FIBRONECTIN-BINDING PROTEIN A"/>
    <property type="match status" value="1"/>
</dbReference>
<dbReference type="InterPro" id="IPR024535">
    <property type="entry name" value="RHGA/B-epi-like_pectate_lyase"/>
</dbReference>
<dbReference type="GO" id="GO:0004650">
    <property type="term" value="F:polygalacturonase activity"/>
    <property type="evidence" value="ECO:0007669"/>
    <property type="project" value="InterPro"/>
</dbReference>
<comment type="caution">
    <text evidence="7">The sequence shown here is derived from an EMBL/GenBank/DDBJ whole genome shotgun (WGS) entry which is preliminary data.</text>
</comment>
<feature type="region of interest" description="Disordered" evidence="5">
    <location>
        <begin position="1"/>
        <end position="63"/>
    </location>
</feature>
<dbReference type="Gene3D" id="2.160.20.10">
    <property type="entry name" value="Single-stranded right-handed beta-helix, Pectin lyase-like"/>
    <property type="match status" value="1"/>
</dbReference>
<evidence type="ECO:0000256" key="1">
    <source>
        <dbReference type="ARBA" id="ARBA00008834"/>
    </source>
</evidence>
<dbReference type="PANTHER" id="PTHR31339">
    <property type="entry name" value="PECTIN LYASE-RELATED"/>
    <property type="match status" value="1"/>
</dbReference>
<feature type="compositionally biased region" description="Basic residues" evidence="5">
    <location>
        <begin position="14"/>
        <end position="35"/>
    </location>
</feature>
<comment type="similarity">
    <text evidence="1 4">Belongs to the glycosyl hydrolase 28 family.</text>
</comment>
<dbReference type="EMBL" id="JACCBN010000001">
    <property type="protein sequence ID" value="NYD36062.1"/>
    <property type="molecule type" value="Genomic_DNA"/>
</dbReference>
<evidence type="ECO:0000313" key="8">
    <source>
        <dbReference type="Proteomes" id="UP000535890"/>
    </source>
</evidence>
<evidence type="ECO:0000256" key="5">
    <source>
        <dbReference type="SAM" id="MobiDB-lite"/>
    </source>
</evidence>
<evidence type="ECO:0000256" key="2">
    <source>
        <dbReference type="ARBA" id="ARBA00022801"/>
    </source>
</evidence>
<dbReference type="GO" id="GO:0005975">
    <property type="term" value="P:carbohydrate metabolic process"/>
    <property type="evidence" value="ECO:0007669"/>
    <property type="project" value="InterPro"/>
</dbReference>
<name>A0A7Y9DVM6_9PSEU</name>
<proteinExistence type="inferred from homology"/>
<reference evidence="7 8" key="1">
    <citation type="submission" date="2020-07" db="EMBL/GenBank/DDBJ databases">
        <title>Sequencing the genomes of 1000 actinobacteria strains.</title>
        <authorList>
            <person name="Klenk H.-P."/>
        </authorList>
    </citation>
    <scope>NUCLEOTIDE SEQUENCE [LARGE SCALE GENOMIC DNA]</scope>
    <source>
        <strain evidence="7 8">DSM 45772</strain>
    </source>
</reference>
<protein>
    <recommendedName>
        <fullName evidence="6">Rhamnogalacturonase A/B/Epimerase-like pectate lyase domain-containing protein</fullName>
    </recommendedName>
</protein>
<keyword evidence="8" id="KW-1185">Reference proteome</keyword>
<dbReference type="SUPFAM" id="SSF51126">
    <property type="entry name" value="Pectin lyase-like"/>
    <property type="match status" value="1"/>
</dbReference>
<evidence type="ECO:0000256" key="3">
    <source>
        <dbReference type="ARBA" id="ARBA00023295"/>
    </source>
</evidence>
<dbReference type="Pfam" id="PF12708">
    <property type="entry name" value="Pect-lyase_RHGA_epim"/>
    <property type="match status" value="1"/>
</dbReference>
<dbReference type="RefSeq" id="WP_179793798.1">
    <property type="nucleotide sequence ID" value="NZ_BAABHP010000007.1"/>
</dbReference>
<accession>A0A7Y9DVM6</accession>
<keyword evidence="3 4" id="KW-0326">Glycosidase</keyword>
<keyword evidence="2 4" id="KW-0378">Hydrolase</keyword>
<dbReference type="InterPro" id="IPR011050">
    <property type="entry name" value="Pectin_lyase_fold/virulence"/>
</dbReference>
<feature type="domain" description="Rhamnogalacturonase A/B/Epimerase-like pectate lyase" evidence="6">
    <location>
        <begin position="104"/>
        <end position="157"/>
    </location>
</feature>
<sequence>MLTPGIGRLPNSRHLPRRGRGRRARRPPPPRRLGRRLGAIEPHRARGSRPAGDTGPINTSGTADRLLGRRRFLASLLPGLGLGVGLTALTAADAPRPVVGTNTVDVRAFGARGDGTTRDTAAIQAAVDTAGRSGGTVVLPAGRFLSGTIELRSHVTLHLSPGAVLLGSPDIADYPAHDLGVRDLDIGGRQVWALLHAQGAEQVTIEGTGTIEGNGHAFPKVPTPDPEVATGPRPRMIFLRGCRSVVLRNVTLREAGMWTVHLAQTTGVHVENLTVTSSQHVHQDGIVLDSCAGAVVRGCRVDTLDDAVVLKSSYPQPCEDVLVTGCTLSSRCAGLKLGTQSLGGFRAIRLERCVFRDCRLGGLKLQTVDGGDLEDVVASDLVMHDVAAPLSIRRGHRGFDYGRTDVVRPRPVGALRDVHVRDVRAVVSRSAGPPAGDVMSIAGLPGFPVEGVTLERLDIRTPGGGTPSDARRSGIPELATAYPEHTMFGVLPAHGLWVRHARGLSVRDLRITTAGPDARPAVVTDDVEGLDLR</sequence>
<dbReference type="AlphaFoldDB" id="A0A7Y9DVM6"/>